<protein>
    <submittedName>
        <fullName evidence="1">Uncharacterized protein</fullName>
    </submittedName>
</protein>
<dbReference type="Proteomes" id="UP000663829">
    <property type="component" value="Unassembled WGS sequence"/>
</dbReference>
<evidence type="ECO:0000313" key="1">
    <source>
        <dbReference type="EMBL" id="CAF1652433.1"/>
    </source>
</evidence>
<keyword evidence="3" id="KW-1185">Reference proteome</keyword>
<evidence type="ECO:0000313" key="3">
    <source>
        <dbReference type="Proteomes" id="UP000663829"/>
    </source>
</evidence>
<name>A0A816ENQ4_9BILA</name>
<dbReference type="EMBL" id="CAJOBC010123109">
    <property type="protein sequence ID" value="CAF4583308.1"/>
    <property type="molecule type" value="Genomic_DNA"/>
</dbReference>
<comment type="caution">
    <text evidence="1">The sequence shown here is derived from an EMBL/GenBank/DDBJ whole genome shotgun (WGS) entry which is preliminary data.</text>
</comment>
<reference evidence="1" key="1">
    <citation type="submission" date="2021-02" db="EMBL/GenBank/DDBJ databases">
        <authorList>
            <person name="Nowell W R."/>
        </authorList>
    </citation>
    <scope>NUCLEOTIDE SEQUENCE</scope>
</reference>
<evidence type="ECO:0000313" key="2">
    <source>
        <dbReference type="EMBL" id="CAF4583308.1"/>
    </source>
</evidence>
<proteinExistence type="predicted"/>
<dbReference type="AlphaFoldDB" id="A0A816ENQ4"/>
<sequence>MKEGKNNLNNSIKDYLNNRNILSDLQVLIDDRNISVDANISSKPVKEWTKEDIQNWSKKVKDNKLLFNKQQVQDAIVVVSQEFKHDLFNVKQSIEKELQF</sequence>
<organism evidence="1 3">
    <name type="scientific">Didymodactylos carnosus</name>
    <dbReference type="NCBI Taxonomy" id="1234261"/>
    <lineage>
        <taxon>Eukaryota</taxon>
        <taxon>Metazoa</taxon>
        <taxon>Spiralia</taxon>
        <taxon>Gnathifera</taxon>
        <taxon>Rotifera</taxon>
        <taxon>Eurotatoria</taxon>
        <taxon>Bdelloidea</taxon>
        <taxon>Philodinida</taxon>
        <taxon>Philodinidae</taxon>
        <taxon>Didymodactylos</taxon>
    </lineage>
</organism>
<dbReference type="EMBL" id="CAJNOQ010052033">
    <property type="protein sequence ID" value="CAF1652433.1"/>
    <property type="molecule type" value="Genomic_DNA"/>
</dbReference>
<accession>A0A816ENQ4</accession>
<feature type="non-terminal residue" evidence="1">
    <location>
        <position position="1"/>
    </location>
</feature>
<dbReference type="Proteomes" id="UP000681722">
    <property type="component" value="Unassembled WGS sequence"/>
</dbReference>
<gene>
    <name evidence="1" type="ORF">GPM918_LOCUS45585</name>
    <name evidence="2" type="ORF">SRO942_LOCUS48223</name>
</gene>